<evidence type="ECO:0000313" key="3">
    <source>
        <dbReference type="Proteomes" id="UP001470230"/>
    </source>
</evidence>
<proteinExistence type="predicted"/>
<reference evidence="2 3" key="1">
    <citation type="submission" date="2024-04" db="EMBL/GenBank/DDBJ databases">
        <title>Tritrichomonas musculus Genome.</title>
        <authorList>
            <person name="Alves-Ferreira E."/>
            <person name="Grigg M."/>
            <person name="Lorenzi H."/>
            <person name="Galac M."/>
        </authorList>
    </citation>
    <scope>NUCLEOTIDE SEQUENCE [LARGE SCALE GENOMIC DNA]</scope>
    <source>
        <strain evidence="2 3">EAF2021</strain>
    </source>
</reference>
<evidence type="ECO:0000256" key="1">
    <source>
        <dbReference type="SAM" id="MobiDB-lite"/>
    </source>
</evidence>
<comment type="caution">
    <text evidence="2">The sequence shown here is derived from an EMBL/GenBank/DDBJ whole genome shotgun (WGS) entry which is preliminary data.</text>
</comment>
<sequence>MAFRPSYQAGGYPPGPPIGDGQNNNKRNGQRVISQGNMSPQAIAYIDQTSNPQLSYTYVNPMQQQQPLQQVQQVPPYGRAVGGAGPQAIGGNIHVLSGPPPSQPPQIQAITSAPGNSASSPPTYVVSGNYITAPPNPYQYHIYTNAQNKQIPPNAIAAQIPQNMAYTQIIPEGVITDGDSIYQSKQQYMSRSPKPIQAPTHLPPPQIQQIPLKNVKPEINMQSTSQMQQHYGMGMANNQMRQPPPQQQQMIQQQDNEGLLTSESFKPNMKQPPGLFNIVPRGNLPAINFVCDVNSCYGTE</sequence>
<evidence type="ECO:0000313" key="2">
    <source>
        <dbReference type="EMBL" id="KAK8875863.1"/>
    </source>
</evidence>
<protein>
    <submittedName>
        <fullName evidence="2">Uncharacterized protein</fullName>
    </submittedName>
</protein>
<gene>
    <name evidence="2" type="ORF">M9Y10_006038</name>
</gene>
<dbReference type="EMBL" id="JAPFFF010000012">
    <property type="protein sequence ID" value="KAK8875863.1"/>
    <property type="molecule type" value="Genomic_DNA"/>
</dbReference>
<organism evidence="2 3">
    <name type="scientific">Tritrichomonas musculus</name>
    <dbReference type="NCBI Taxonomy" id="1915356"/>
    <lineage>
        <taxon>Eukaryota</taxon>
        <taxon>Metamonada</taxon>
        <taxon>Parabasalia</taxon>
        <taxon>Tritrichomonadida</taxon>
        <taxon>Tritrichomonadidae</taxon>
        <taxon>Tritrichomonas</taxon>
    </lineage>
</organism>
<name>A0ABR2JD49_9EUKA</name>
<feature type="compositionally biased region" description="Polar residues" evidence="1">
    <location>
        <begin position="22"/>
        <end position="32"/>
    </location>
</feature>
<accession>A0ABR2JD49</accession>
<dbReference type="Proteomes" id="UP001470230">
    <property type="component" value="Unassembled WGS sequence"/>
</dbReference>
<feature type="region of interest" description="Disordered" evidence="1">
    <location>
        <begin position="1"/>
        <end position="32"/>
    </location>
</feature>
<keyword evidence="3" id="KW-1185">Reference proteome</keyword>